<dbReference type="RefSeq" id="WP_345585480.1">
    <property type="nucleotide sequence ID" value="NZ_BAABJG010000003.1"/>
</dbReference>
<gene>
    <name evidence="2" type="ORF">ACFQ4B_15335</name>
</gene>
<feature type="signal peptide" evidence="1">
    <location>
        <begin position="1"/>
        <end position="30"/>
    </location>
</feature>
<keyword evidence="3" id="KW-1185">Reference proteome</keyword>
<proteinExistence type="predicted"/>
<feature type="chain" id="PRO_5047462462" description="Copper amine oxidase-like N-terminal domain-containing protein" evidence="1">
    <location>
        <begin position="31"/>
        <end position="500"/>
    </location>
</feature>
<evidence type="ECO:0008006" key="4">
    <source>
        <dbReference type="Google" id="ProtNLM"/>
    </source>
</evidence>
<dbReference type="Proteomes" id="UP001597180">
    <property type="component" value="Unassembled WGS sequence"/>
</dbReference>
<keyword evidence="1" id="KW-0732">Signal</keyword>
<evidence type="ECO:0000313" key="3">
    <source>
        <dbReference type="Proteomes" id="UP001597180"/>
    </source>
</evidence>
<dbReference type="EMBL" id="JBHTLU010000019">
    <property type="protein sequence ID" value="MFD1221491.1"/>
    <property type="molecule type" value="Genomic_DNA"/>
</dbReference>
<comment type="caution">
    <text evidence="2">The sequence shown here is derived from an EMBL/GenBank/DDBJ whole genome shotgun (WGS) entry which is preliminary data.</text>
</comment>
<reference evidence="3" key="1">
    <citation type="journal article" date="2019" name="Int. J. Syst. Evol. Microbiol.">
        <title>The Global Catalogue of Microorganisms (GCM) 10K type strain sequencing project: providing services to taxonomists for standard genome sequencing and annotation.</title>
        <authorList>
            <consortium name="The Broad Institute Genomics Platform"/>
            <consortium name="The Broad Institute Genome Sequencing Center for Infectious Disease"/>
            <person name="Wu L."/>
            <person name="Ma J."/>
        </authorList>
    </citation>
    <scope>NUCLEOTIDE SEQUENCE [LARGE SCALE GENOMIC DNA]</scope>
    <source>
        <strain evidence="3">CCUG 53270</strain>
    </source>
</reference>
<evidence type="ECO:0000313" key="2">
    <source>
        <dbReference type="EMBL" id="MFD1221491.1"/>
    </source>
</evidence>
<organism evidence="2 3">
    <name type="scientific">Paenibacillus vulneris</name>
    <dbReference type="NCBI Taxonomy" id="1133364"/>
    <lineage>
        <taxon>Bacteria</taxon>
        <taxon>Bacillati</taxon>
        <taxon>Bacillota</taxon>
        <taxon>Bacilli</taxon>
        <taxon>Bacillales</taxon>
        <taxon>Paenibacillaceae</taxon>
        <taxon>Paenibacillus</taxon>
    </lineage>
</organism>
<accession>A0ABW3UNR1</accession>
<protein>
    <recommendedName>
        <fullName evidence="4">Copper amine oxidase-like N-terminal domain-containing protein</fullName>
    </recommendedName>
</protein>
<sequence length="500" mass="56870">MTKINGFQRFCSISAIFITCLTIYAAKAQADTSVNEQPGKLTLLADTPVYNGASTNDGPVGIISAFQSVQVVKTSNGLPELPNHLENNWYLIKTWLGEKWLQNGPAVIKEKYYAVRMDVTLKDIEDIYDFPRDNERTVGTLSPQTVRVLGELYTCSDETLGSVQPESERCRPWYRVVTYLGEKWIHPARAIEHYEDNEAAAHLTASEANYRDKFRSSGMKEFEPLFDKLSLEPVSLHTENDIERLEVRKLYRHRDILNNEETEALKNAIFNEVGGSFPLSITTFTISHQADVKGNIMSIDHSRKRILVINYNKRTGLINPTPEASWFSVAGDSNIHRKGQDSKLRFDDLTIGQTVEVWKARFSLLSYPGQTTAYEIAIAGENKPSEEGIPLSTILDFDVTRIDKIELEFKQGKRITLQEPDIIQAISDRLQRIRLQPADQYQGQDEDSYTMTLYQGDRKASYSSDLLLLMLSYKQTPLTIELDEFILKLLPKNKLPADNR</sequence>
<evidence type="ECO:0000256" key="1">
    <source>
        <dbReference type="SAM" id="SignalP"/>
    </source>
</evidence>
<name>A0ABW3UNR1_9BACL</name>